<comment type="caution">
    <text evidence="1">The sequence shown here is derived from an EMBL/GenBank/DDBJ whole genome shotgun (WGS) entry which is preliminary data.</text>
</comment>
<reference evidence="1" key="1">
    <citation type="submission" date="2023-07" db="EMBL/GenBank/DDBJ databases">
        <title>Sorghum-associated microbial communities from plants grown in Nebraska, USA.</title>
        <authorList>
            <person name="Schachtman D."/>
        </authorList>
    </citation>
    <scope>NUCLEOTIDE SEQUENCE</scope>
    <source>
        <strain evidence="1">2697</strain>
    </source>
</reference>
<accession>A0ACC6KUK9</accession>
<name>A0ACC6KUK9_9SPHI</name>
<dbReference type="Proteomes" id="UP001246858">
    <property type="component" value="Unassembled WGS sequence"/>
</dbReference>
<gene>
    <name evidence="1" type="ORF">J2X78_001561</name>
</gene>
<protein>
    <submittedName>
        <fullName evidence="1">AraC-like DNA-binding protein</fullName>
    </submittedName>
</protein>
<evidence type="ECO:0000313" key="1">
    <source>
        <dbReference type="EMBL" id="MDR6783009.1"/>
    </source>
</evidence>
<proteinExistence type="predicted"/>
<dbReference type="EMBL" id="JAVDTF010000001">
    <property type="protein sequence ID" value="MDR6783009.1"/>
    <property type="molecule type" value="Genomic_DNA"/>
</dbReference>
<organism evidence="1 2">
    <name type="scientific">Pedobacter africanus</name>
    <dbReference type="NCBI Taxonomy" id="151894"/>
    <lineage>
        <taxon>Bacteria</taxon>
        <taxon>Pseudomonadati</taxon>
        <taxon>Bacteroidota</taxon>
        <taxon>Sphingobacteriia</taxon>
        <taxon>Sphingobacteriales</taxon>
        <taxon>Sphingobacteriaceae</taxon>
        <taxon>Pedobacter</taxon>
    </lineage>
</organism>
<keyword evidence="2" id="KW-1185">Reference proteome</keyword>
<evidence type="ECO:0000313" key="2">
    <source>
        <dbReference type="Proteomes" id="UP001246858"/>
    </source>
</evidence>
<sequence>MTEKKKDGFHGQRAIVLPRTILSKYCCHNPLIAGAYLTDIGYYPKAKFHYRVRSQGIDQHILIYNIEGSGWAEIGDKKYQINPGDFFIVPAGKVNRYASEEKNPWSIYWIHFKGETADAFIKTYFQRTGTYTGTLSYNEHRIQLFDELYKHLERGYSHDNLCYVNMLLLHFLSSFLFDSIFNETSSDDNETDIVHQTILYMQKNMSSVLSLQEISAYVNTSVSHYAYLFKKKTGFSPIEYFNHLKVQKACQYLQFTPMRVKEIAHQLGIEDPYYFSRLFAKVMSMSPKEYRNKFIIKS</sequence>